<reference evidence="2" key="2">
    <citation type="submission" date="2017-11" db="EMBL/GenBank/DDBJ databases">
        <title>Coralsnake Venomics: Analyses of Venom Gland Transcriptomes and Proteomes of Six Brazilian Taxa.</title>
        <authorList>
            <person name="Aird S.D."/>
            <person name="Jorge da Silva N."/>
            <person name="Qiu L."/>
            <person name="Villar-Briones A."/>
            <person name="Aparecida-Saddi V."/>
            <person name="Campos-Telles M.P."/>
            <person name="Grau M."/>
            <person name="Mikheyev A.S."/>
        </authorList>
    </citation>
    <scope>NUCLEOTIDE SEQUENCE</scope>
    <source>
        <tissue evidence="2">Venom_gland</tissue>
    </source>
</reference>
<dbReference type="AlphaFoldDB" id="A0A2D4GJ27"/>
<evidence type="ECO:0000256" key="1">
    <source>
        <dbReference type="SAM" id="MobiDB-lite"/>
    </source>
</evidence>
<reference evidence="2" key="1">
    <citation type="submission" date="2017-07" db="EMBL/GenBank/DDBJ databases">
        <authorList>
            <person name="Mikheyev A."/>
            <person name="Grau M."/>
        </authorList>
    </citation>
    <scope>NUCLEOTIDE SEQUENCE</scope>
    <source>
        <tissue evidence="2">Venom_gland</tissue>
    </source>
</reference>
<accession>A0A2D4GJ27</accession>
<proteinExistence type="predicted"/>
<evidence type="ECO:0000313" key="2">
    <source>
        <dbReference type="EMBL" id="LAA59737.1"/>
    </source>
</evidence>
<feature type="region of interest" description="Disordered" evidence="1">
    <location>
        <begin position="80"/>
        <end position="109"/>
    </location>
</feature>
<protein>
    <submittedName>
        <fullName evidence="2">Uncharacterized protein</fullName>
    </submittedName>
</protein>
<sequence>MNERKNNLDSPFYSSYVTEYIGVISIRLLSAWCETLEISGALPSAIQILPCAKPASLLAPERCLHFCLVILSLVPADSQELQPTSGEPQVGDCLRSSPKGQEDLQFPIL</sequence>
<organism evidence="2">
    <name type="scientific">Micrurus corallinus</name>
    <name type="common">Brazilian coral snake</name>
    <dbReference type="NCBI Taxonomy" id="54390"/>
    <lineage>
        <taxon>Eukaryota</taxon>
        <taxon>Metazoa</taxon>
        <taxon>Chordata</taxon>
        <taxon>Craniata</taxon>
        <taxon>Vertebrata</taxon>
        <taxon>Euteleostomi</taxon>
        <taxon>Lepidosauria</taxon>
        <taxon>Squamata</taxon>
        <taxon>Bifurcata</taxon>
        <taxon>Unidentata</taxon>
        <taxon>Episquamata</taxon>
        <taxon>Toxicofera</taxon>
        <taxon>Serpentes</taxon>
        <taxon>Colubroidea</taxon>
        <taxon>Elapidae</taxon>
        <taxon>Elapinae</taxon>
        <taxon>Micrurus</taxon>
    </lineage>
</organism>
<dbReference type="EMBL" id="IACJ01130738">
    <property type="protein sequence ID" value="LAA59737.1"/>
    <property type="molecule type" value="Transcribed_RNA"/>
</dbReference>
<name>A0A2D4GJ27_MICCO</name>